<evidence type="ECO:0000256" key="3">
    <source>
        <dbReference type="ARBA" id="ARBA00023125"/>
    </source>
</evidence>
<organism evidence="7 8">
    <name type="scientific">Rhodococcus daqingensis</name>
    <dbReference type="NCBI Taxonomy" id="2479363"/>
    <lineage>
        <taxon>Bacteria</taxon>
        <taxon>Bacillati</taxon>
        <taxon>Actinomycetota</taxon>
        <taxon>Actinomycetes</taxon>
        <taxon>Mycobacteriales</taxon>
        <taxon>Nocardiaceae</taxon>
        <taxon>Rhodococcus</taxon>
    </lineage>
</organism>
<dbReference type="InterPro" id="IPR005119">
    <property type="entry name" value="LysR_subst-bd"/>
</dbReference>
<dbReference type="InterPro" id="IPR000847">
    <property type="entry name" value="LysR_HTH_N"/>
</dbReference>
<evidence type="ECO:0000313" key="7">
    <source>
        <dbReference type="EMBL" id="MFC7449313.1"/>
    </source>
</evidence>
<evidence type="ECO:0000259" key="6">
    <source>
        <dbReference type="PROSITE" id="PS50931"/>
    </source>
</evidence>
<sequence length="323" mass="35597">MSGARGELEARHLRYFAAVAEELNFTRAADRLHMAQQSLSAQIKQLEQILGVPLLVRTTRSVRLTAAGEDFLRDTRVILSAMDAAAERARSTHRRACDRLVLGFMEGAALTLTDPILSAFGARYPHVTVEMRQFNYDDPSAGLAQEAVDVAILRRPIATPGLRYESLFVEPVVAAFSQGHRLAERESVWVDELLAEPILGSSCADRTWNAFWELDAHRDGEPARVVSRSTTVLEELQKVSAGLGFVVTGAAARWLDYPGVRLVPITDAAPSEAAVAWRRDRESALVRGFVEVARDVREENGESIARLCAPDLAERAYPAPIHD</sequence>
<dbReference type="Proteomes" id="UP001596484">
    <property type="component" value="Unassembled WGS sequence"/>
</dbReference>
<comment type="caution">
    <text evidence="7">The sequence shown here is derived from an EMBL/GenBank/DDBJ whole genome shotgun (WGS) entry which is preliminary data.</text>
</comment>
<dbReference type="RefSeq" id="WP_378406181.1">
    <property type="nucleotide sequence ID" value="NZ_JBHTCS010000017.1"/>
</dbReference>
<keyword evidence="2" id="KW-0805">Transcription regulation</keyword>
<gene>
    <name evidence="7" type="ORF">ACFQS9_15570</name>
</gene>
<dbReference type="PANTHER" id="PTHR30346:SF0">
    <property type="entry name" value="HCA OPERON TRANSCRIPTIONAL ACTIVATOR HCAR"/>
    <property type="match status" value="1"/>
</dbReference>
<keyword evidence="4" id="KW-0010">Activator</keyword>
<evidence type="ECO:0000313" key="8">
    <source>
        <dbReference type="Proteomes" id="UP001596484"/>
    </source>
</evidence>
<name>A0ABW2S0J9_9NOCA</name>
<evidence type="ECO:0000256" key="4">
    <source>
        <dbReference type="ARBA" id="ARBA00023159"/>
    </source>
</evidence>
<evidence type="ECO:0000256" key="5">
    <source>
        <dbReference type="ARBA" id="ARBA00023163"/>
    </source>
</evidence>
<dbReference type="InterPro" id="IPR036388">
    <property type="entry name" value="WH-like_DNA-bd_sf"/>
</dbReference>
<dbReference type="Gene3D" id="1.10.10.10">
    <property type="entry name" value="Winged helix-like DNA-binding domain superfamily/Winged helix DNA-binding domain"/>
    <property type="match status" value="1"/>
</dbReference>
<keyword evidence="8" id="KW-1185">Reference proteome</keyword>
<dbReference type="InterPro" id="IPR036390">
    <property type="entry name" value="WH_DNA-bd_sf"/>
</dbReference>
<evidence type="ECO:0000256" key="2">
    <source>
        <dbReference type="ARBA" id="ARBA00023015"/>
    </source>
</evidence>
<dbReference type="PRINTS" id="PR00039">
    <property type="entry name" value="HTHLYSR"/>
</dbReference>
<keyword evidence="3" id="KW-0238">DNA-binding</keyword>
<dbReference type="PANTHER" id="PTHR30346">
    <property type="entry name" value="TRANSCRIPTIONAL DUAL REGULATOR HCAR-RELATED"/>
    <property type="match status" value="1"/>
</dbReference>
<dbReference type="SUPFAM" id="SSF46785">
    <property type="entry name" value="Winged helix' DNA-binding domain"/>
    <property type="match status" value="1"/>
</dbReference>
<evidence type="ECO:0000256" key="1">
    <source>
        <dbReference type="ARBA" id="ARBA00009437"/>
    </source>
</evidence>
<dbReference type="Pfam" id="PF00126">
    <property type="entry name" value="HTH_1"/>
    <property type="match status" value="1"/>
</dbReference>
<reference evidence="8" key="1">
    <citation type="journal article" date="2019" name="Int. J. Syst. Evol. Microbiol.">
        <title>The Global Catalogue of Microorganisms (GCM) 10K type strain sequencing project: providing services to taxonomists for standard genome sequencing and annotation.</title>
        <authorList>
            <consortium name="The Broad Institute Genomics Platform"/>
            <consortium name="The Broad Institute Genome Sequencing Center for Infectious Disease"/>
            <person name="Wu L."/>
            <person name="Ma J."/>
        </authorList>
    </citation>
    <scope>NUCLEOTIDE SEQUENCE [LARGE SCALE GENOMIC DNA]</scope>
    <source>
        <strain evidence="8">ICMP 19430</strain>
    </source>
</reference>
<dbReference type="EMBL" id="JBHTCS010000017">
    <property type="protein sequence ID" value="MFC7449313.1"/>
    <property type="molecule type" value="Genomic_DNA"/>
</dbReference>
<dbReference type="Pfam" id="PF03466">
    <property type="entry name" value="LysR_substrate"/>
    <property type="match status" value="1"/>
</dbReference>
<proteinExistence type="inferred from homology"/>
<protein>
    <submittedName>
        <fullName evidence="7">LysR family transcriptional regulator</fullName>
    </submittedName>
</protein>
<dbReference type="Gene3D" id="3.40.190.10">
    <property type="entry name" value="Periplasmic binding protein-like II"/>
    <property type="match status" value="2"/>
</dbReference>
<dbReference type="SUPFAM" id="SSF53850">
    <property type="entry name" value="Periplasmic binding protein-like II"/>
    <property type="match status" value="1"/>
</dbReference>
<feature type="domain" description="HTH lysR-type" evidence="6">
    <location>
        <begin position="8"/>
        <end position="65"/>
    </location>
</feature>
<comment type="similarity">
    <text evidence="1">Belongs to the LysR transcriptional regulatory family.</text>
</comment>
<dbReference type="CDD" id="cd08414">
    <property type="entry name" value="PBP2_LTTR_aromatics_like"/>
    <property type="match status" value="1"/>
</dbReference>
<keyword evidence="5" id="KW-0804">Transcription</keyword>
<accession>A0ABW2S0J9</accession>
<dbReference type="PROSITE" id="PS50931">
    <property type="entry name" value="HTH_LYSR"/>
    <property type="match status" value="1"/>
</dbReference>